<proteinExistence type="inferred from homology"/>
<reference evidence="4" key="1">
    <citation type="submission" date="2021-01" db="EMBL/GenBank/DDBJ databases">
        <title>Caligus Genome Assembly.</title>
        <authorList>
            <person name="Gallardo-Escarate C."/>
        </authorList>
    </citation>
    <scope>NUCLEOTIDE SEQUENCE [LARGE SCALE GENOMIC DNA]</scope>
</reference>
<dbReference type="PANTHER" id="PTHR12655:SF0">
    <property type="entry name" value="ACYL-COENZYME A THIOESTERASE 9, MITOCHONDRIAL"/>
    <property type="match status" value="1"/>
</dbReference>
<evidence type="ECO:0000313" key="3">
    <source>
        <dbReference type="EMBL" id="QQP39155.1"/>
    </source>
</evidence>
<evidence type="ECO:0000256" key="2">
    <source>
        <dbReference type="ARBA" id="ARBA00022801"/>
    </source>
</evidence>
<comment type="similarity">
    <text evidence="1">Belongs to the acyl coenzyme A hydrolase family.</text>
</comment>
<gene>
    <name evidence="3" type="ORF">FKW44_019945</name>
</gene>
<evidence type="ECO:0000313" key="4">
    <source>
        <dbReference type="Proteomes" id="UP000595437"/>
    </source>
</evidence>
<dbReference type="EMBL" id="CP045903">
    <property type="protein sequence ID" value="QQP39155.1"/>
    <property type="molecule type" value="Genomic_DNA"/>
</dbReference>
<keyword evidence="2" id="KW-0378">Hydrolase</keyword>
<organism evidence="3 4">
    <name type="scientific">Caligus rogercresseyi</name>
    <name type="common">Sea louse</name>
    <dbReference type="NCBI Taxonomy" id="217165"/>
    <lineage>
        <taxon>Eukaryota</taxon>
        <taxon>Metazoa</taxon>
        <taxon>Ecdysozoa</taxon>
        <taxon>Arthropoda</taxon>
        <taxon>Crustacea</taxon>
        <taxon>Multicrustacea</taxon>
        <taxon>Hexanauplia</taxon>
        <taxon>Copepoda</taxon>
        <taxon>Siphonostomatoida</taxon>
        <taxon>Caligidae</taxon>
        <taxon>Caligus</taxon>
    </lineage>
</organism>
<evidence type="ECO:0000256" key="1">
    <source>
        <dbReference type="ARBA" id="ARBA00010458"/>
    </source>
</evidence>
<dbReference type="InterPro" id="IPR029069">
    <property type="entry name" value="HotDog_dom_sf"/>
</dbReference>
<dbReference type="GO" id="GO:0047617">
    <property type="term" value="F:fatty acyl-CoA hydrolase activity"/>
    <property type="evidence" value="ECO:0007669"/>
    <property type="project" value="TreeGrafter"/>
</dbReference>
<name>A0A7T8GWJ1_CALRO</name>
<keyword evidence="4" id="KW-1185">Reference proteome</keyword>
<accession>A0A7T8GWJ1</accession>
<dbReference type="GO" id="GO:0005739">
    <property type="term" value="C:mitochondrion"/>
    <property type="evidence" value="ECO:0007669"/>
    <property type="project" value="TreeGrafter"/>
</dbReference>
<dbReference type="Gene3D" id="3.10.129.10">
    <property type="entry name" value="Hotdog Thioesterase"/>
    <property type="match status" value="3"/>
</dbReference>
<sequence>MAGQVTWSGSTSLEATIELHQDDGSNWVKYADATFLLACRNPSNTSKSFVNRLEALFQQGANNKRARLNFIKEGLFDNPPKQEEGQIIHDMFVKTLDRSTLSFKSRIKPPNSVWMEDAKLKTHRNRFNKIFGGYIMRQAVELAWMNCYTYCGQDNFIQIRVSAEIYDPETRKNSHSNIFQFTFKTENEVPTVMPKKYEEAIMYLTARRHFLSSK</sequence>
<dbReference type="SUPFAM" id="SSF54637">
    <property type="entry name" value="Thioesterase/thiol ester dehydrase-isomerase"/>
    <property type="match status" value="1"/>
</dbReference>
<dbReference type="OrthoDB" id="331699at2759"/>
<protein>
    <submittedName>
        <fullName evidence="3">Acylcoenzyme A thioesterase 9 mitochondriallike</fullName>
    </submittedName>
</protein>
<dbReference type="PANTHER" id="PTHR12655">
    <property type="entry name" value="ACYL-COA THIOESTERASE"/>
    <property type="match status" value="1"/>
</dbReference>
<dbReference type="AlphaFoldDB" id="A0A7T8GWJ1"/>
<dbReference type="Proteomes" id="UP000595437">
    <property type="component" value="Chromosome 14"/>
</dbReference>
<dbReference type="GO" id="GO:0006637">
    <property type="term" value="P:acyl-CoA metabolic process"/>
    <property type="evidence" value="ECO:0007669"/>
    <property type="project" value="TreeGrafter"/>
</dbReference>